<reference evidence="8" key="1">
    <citation type="journal article" date="2022" name="IScience">
        <title>Evolution of zygomycete secretomes and the origins of terrestrial fungal ecologies.</title>
        <authorList>
            <person name="Chang Y."/>
            <person name="Wang Y."/>
            <person name="Mondo S."/>
            <person name="Ahrendt S."/>
            <person name="Andreopoulos W."/>
            <person name="Barry K."/>
            <person name="Beard J."/>
            <person name="Benny G.L."/>
            <person name="Blankenship S."/>
            <person name="Bonito G."/>
            <person name="Cuomo C."/>
            <person name="Desiro A."/>
            <person name="Gervers K.A."/>
            <person name="Hundley H."/>
            <person name="Kuo A."/>
            <person name="LaButti K."/>
            <person name="Lang B.F."/>
            <person name="Lipzen A."/>
            <person name="O'Donnell K."/>
            <person name="Pangilinan J."/>
            <person name="Reynolds N."/>
            <person name="Sandor L."/>
            <person name="Smith M.E."/>
            <person name="Tsang A."/>
            <person name="Grigoriev I.V."/>
            <person name="Stajich J.E."/>
            <person name="Spatafora J.W."/>
        </authorList>
    </citation>
    <scope>NUCLEOTIDE SEQUENCE</scope>
    <source>
        <strain evidence="8">RSA 2281</strain>
    </source>
</reference>
<dbReference type="EMBL" id="JAIXMP010000002">
    <property type="protein sequence ID" value="KAI9277007.1"/>
    <property type="molecule type" value="Genomic_DNA"/>
</dbReference>
<evidence type="ECO:0000256" key="4">
    <source>
        <dbReference type="ARBA" id="ARBA00022741"/>
    </source>
</evidence>
<dbReference type="GO" id="GO:0005829">
    <property type="term" value="C:cytosol"/>
    <property type="evidence" value="ECO:0007669"/>
    <property type="project" value="TreeGrafter"/>
</dbReference>
<keyword evidence="3" id="KW-0808">Transferase</keyword>
<organism evidence="8 9">
    <name type="scientific">Phascolomyces articulosus</name>
    <dbReference type="NCBI Taxonomy" id="60185"/>
    <lineage>
        <taxon>Eukaryota</taxon>
        <taxon>Fungi</taxon>
        <taxon>Fungi incertae sedis</taxon>
        <taxon>Mucoromycota</taxon>
        <taxon>Mucoromycotina</taxon>
        <taxon>Mucoromycetes</taxon>
        <taxon>Mucorales</taxon>
        <taxon>Lichtheimiaceae</taxon>
        <taxon>Phascolomyces</taxon>
    </lineage>
</organism>
<feature type="domain" description="Pyridoxamine kinase/Phosphomethylpyrimidine kinase" evidence="7">
    <location>
        <begin position="84"/>
        <end position="213"/>
    </location>
</feature>
<keyword evidence="9" id="KW-1185">Reference proteome</keyword>
<dbReference type="InterPro" id="IPR029056">
    <property type="entry name" value="Ribokinase-like"/>
</dbReference>
<dbReference type="PANTHER" id="PTHR10534:SF2">
    <property type="entry name" value="PYRIDOXAL KINASE"/>
    <property type="match status" value="1"/>
</dbReference>
<dbReference type="GO" id="GO:0005524">
    <property type="term" value="F:ATP binding"/>
    <property type="evidence" value="ECO:0007669"/>
    <property type="project" value="UniProtKB-KW"/>
</dbReference>
<dbReference type="EC" id="2.7.1.35" evidence="2"/>
<proteinExistence type="inferred from homology"/>
<name>A0AAD5PLF7_9FUNG</name>
<evidence type="ECO:0000256" key="2">
    <source>
        <dbReference type="ARBA" id="ARBA00012104"/>
    </source>
</evidence>
<comment type="caution">
    <text evidence="8">The sequence shown here is derived from an EMBL/GenBank/DDBJ whole genome shotgun (WGS) entry which is preliminary data.</text>
</comment>
<evidence type="ECO:0000256" key="6">
    <source>
        <dbReference type="ARBA" id="ARBA00022840"/>
    </source>
</evidence>
<comment type="similarity">
    <text evidence="1">Belongs to the pyridoxine kinase family.</text>
</comment>
<dbReference type="SUPFAM" id="SSF53613">
    <property type="entry name" value="Ribokinase-like"/>
    <property type="match status" value="1"/>
</dbReference>
<dbReference type="GO" id="GO:0009443">
    <property type="term" value="P:pyridoxal 5'-phosphate salvage"/>
    <property type="evidence" value="ECO:0007669"/>
    <property type="project" value="InterPro"/>
</dbReference>
<gene>
    <name evidence="8" type="ORF">BDA99DRAFT_494652</name>
</gene>
<sequence length="339" mass="37888">MNEENDAYRVLSIQSHMVSGYCGNKAAVFPLQILGFDVDVLNTVQFSNHTGYPSWTGKRLADTEVQELFDGLEINGLIGDYTHVLTGYIGNYAILDTIKRFVRKLETINPNLIYVCDPVMGDWGRLYVAPEIVPLYRDIMQVANVVTPNQFEAELLSEVKINSLATARKAATKLHGLGVPNVIITTLHVPVKDVPEEILLPSTTDESLYCLSSQMNKETGIPEQHLFIFPTYRGYFTGTGDMFSALVVARWQEELKKPVPSLAAATKLVILSVNSVTKRTWENQIKHIKKITNGEREYLDGKPETPALVRCCELQMIQSKRAIEEPESVSNGAIKITKL</sequence>
<evidence type="ECO:0000256" key="3">
    <source>
        <dbReference type="ARBA" id="ARBA00022679"/>
    </source>
</evidence>
<dbReference type="Pfam" id="PF08543">
    <property type="entry name" value="Phos_pyr_kin"/>
    <property type="match status" value="1"/>
</dbReference>
<dbReference type="AlphaFoldDB" id="A0AAD5PLF7"/>
<dbReference type="NCBIfam" id="TIGR00687">
    <property type="entry name" value="pyridox_kin"/>
    <property type="match status" value="1"/>
</dbReference>
<reference evidence="8" key="2">
    <citation type="submission" date="2023-02" db="EMBL/GenBank/DDBJ databases">
        <authorList>
            <consortium name="DOE Joint Genome Institute"/>
            <person name="Mondo S.J."/>
            <person name="Chang Y."/>
            <person name="Wang Y."/>
            <person name="Ahrendt S."/>
            <person name="Andreopoulos W."/>
            <person name="Barry K."/>
            <person name="Beard J."/>
            <person name="Benny G.L."/>
            <person name="Blankenship S."/>
            <person name="Bonito G."/>
            <person name="Cuomo C."/>
            <person name="Desiro A."/>
            <person name="Gervers K.A."/>
            <person name="Hundley H."/>
            <person name="Kuo A."/>
            <person name="LaButti K."/>
            <person name="Lang B.F."/>
            <person name="Lipzen A."/>
            <person name="O'Donnell K."/>
            <person name="Pangilinan J."/>
            <person name="Reynolds N."/>
            <person name="Sandor L."/>
            <person name="Smith M.W."/>
            <person name="Tsang A."/>
            <person name="Grigoriev I.V."/>
            <person name="Stajich J.E."/>
            <person name="Spatafora J.W."/>
        </authorList>
    </citation>
    <scope>NUCLEOTIDE SEQUENCE</scope>
    <source>
        <strain evidence="8">RSA 2281</strain>
    </source>
</reference>
<keyword evidence="4" id="KW-0547">Nucleotide-binding</keyword>
<protein>
    <recommendedName>
        <fullName evidence="2">pyridoxal kinase</fullName>
        <ecNumber evidence="2">2.7.1.35</ecNumber>
    </recommendedName>
</protein>
<dbReference type="CDD" id="cd01173">
    <property type="entry name" value="pyridoxal_pyridoxamine_kinase"/>
    <property type="match status" value="1"/>
</dbReference>
<dbReference type="Gene3D" id="3.40.1190.20">
    <property type="match status" value="1"/>
</dbReference>
<evidence type="ECO:0000256" key="1">
    <source>
        <dbReference type="ARBA" id="ARBA00008805"/>
    </source>
</evidence>
<evidence type="ECO:0000313" key="8">
    <source>
        <dbReference type="EMBL" id="KAI9277007.1"/>
    </source>
</evidence>
<evidence type="ECO:0000256" key="5">
    <source>
        <dbReference type="ARBA" id="ARBA00022777"/>
    </source>
</evidence>
<dbReference type="Proteomes" id="UP001209540">
    <property type="component" value="Unassembled WGS sequence"/>
</dbReference>
<evidence type="ECO:0000259" key="7">
    <source>
        <dbReference type="Pfam" id="PF08543"/>
    </source>
</evidence>
<keyword evidence="5" id="KW-0418">Kinase</keyword>
<dbReference type="InterPro" id="IPR004625">
    <property type="entry name" value="PyrdxlKinase"/>
</dbReference>
<dbReference type="GO" id="GO:0008478">
    <property type="term" value="F:pyridoxal kinase activity"/>
    <property type="evidence" value="ECO:0007669"/>
    <property type="project" value="UniProtKB-EC"/>
</dbReference>
<dbReference type="InterPro" id="IPR013749">
    <property type="entry name" value="PM/HMP-P_kinase-1"/>
</dbReference>
<dbReference type="PANTHER" id="PTHR10534">
    <property type="entry name" value="PYRIDOXAL KINASE"/>
    <property type="match status" value="1"/>
</dbReference>
<accession>A0AAD5PLF7</accession>
<keyword evidence="6" id="KW-0067">ATP-binding</keyword>
<evidence type="ECO:0000313" key="9">
    <source>
        <dbReference type="Proteomes" id="UP001209540"/>
    </source>
</evidence>